<feature type="transmembrane region" description="Helical" evidence="9">
    <location>
        <begin position="360"/>
        <end position="380"/>
    </location>
</feature>
<dbReference type="InterPro" id="IPR050297">
    <property type="entry name" value="LipidA_mod_glycosyltrf_83"/>
</dbReference>
<dbReference type="GO" id="GO:0009103">
    <property type="term" value="P:lipopolysaccharide biosynthetic process"/>
    <property type="evidence" value="ECO:0007669"/>
    <property type="project" value="UniProtKB-ARBA"/>
</dbReference>
<feature type="transmembrane region" description="Helical" evidence="9">
    <location>
        <begin position="143"/>
        <end position="161"/>
    </location>
</feature>
<evidence type="ECO:0000256" key="8">
    <source>
        <dbReference type="SAM" id="MobiDB-lite"/>
    </source>
</evidence>
<feature type="region of interest" description="Disordered" evidence="8">
    <location>
        <begin position="1"/>
        <end position="25"/>
    </location>
</feature>
<evidence type="ECO:0000256" key="5">
    <source>
        <dbReference type="ARBA" id="ARBA00022692"/>
    </source>
</evidence>
<comment type="caution">
    <text evidence="10">The sequence shown here is derived from an EMBL/GenBank/DDBJ whole genome shotgun (WGS) entry which is preliminary data.</text>
</comment>
<feature type="transmembrane region" description="Helical" evidence="9">
    <location>
        <begin position="34"/>
        <end position="53"/>
    </location>
</feature>
<evidence type="ECO:0000313" key="11">
    <source>
        <dbReference type="Proteomes" id="UP000317982"/>
    </source>
</evidence>
<evidence type="ECO:0000256" key="9">
    <source>
        <dbReference type="SAM" id="Phobius"/>
    </source>
</evidence>
<dbReference type="Proteomes" id="UP000317982">
    <property type="component" value="Unassembled WGS sequence"/>
</dbReference>
<feature type="transmembrane region" description="Helical" evidence="9">
    <location>
        <begin position="113"/>
        <end position="131"/>
    </location>
</feature>
<name>A0A545AG53_9ACTN</name>
<evidence type="ECO:0000256" key="6">
    <source>
        <dbReference type="ARBA" id="ARBA00022989"/>
    </source>
</evidence>
<keyword evidence="7 9" id="KW-0472">Membrane</keyword>
<keyword evidence="2" id="KW-1003">Cell membrane</keyword>
<evidence type="ECO:0000313" key="10">
    <source>
        <dbReference type="EMBL" id="TQS40313.1"/>
    </source>
</evidence>
<proteinExistence type="predicted"/>
<dbReference type="RefSeq" id="WP_142709270.1">
    <property type="nucleotide sequence ID" value="NZ_VIRS01000043.1"/>
</dbReference>
<organism evidence="10 11">
    <name type="scientific">Cryptosporangium phraense</name>
    <dbReference type="NCBI Taxonomy" id="2593070"/>
    <lineage>
        <taxon>Bacteria</taxon>
        <taxon>Bacillati</taxon>
        <taxon>Actinomycetota</taxon>
        <taxon>Actinomycetes</taxon>
        <taxon>Cryptosporangiales</taxon>
        <taxon>Cryptosporangiaceae</taxon>
        <taxon>Cryptosporangium</taxon>
    </lineage>
</organism>
<dbReference type="InParanoid" id="A0A545AG53"/>
<dbReference type="PANTHER" id="PTHR33908:SF11">
    <property type="entry name" value="MEMBRANE PROTEIN"/>
    <property type="match status" value="1"/>
</dbReference>
<evidence type="ECO:0000256" key="3">
    <source>
        <dbReference type="ARBA" id="ARBA00022676"/>
    </source>
</evidence>
<accession>A0A545AG53</accession>
<feature type="transmembrane region" description="Helical" evidence="9">
    <location>
        <begin position="205"/>
        <end position="224"/>
    </location>
</feature>
<gene>
    <name evidence="10" type="ORF">FL583_35445</name>
</gene>
<keyword evidence="11" id="KW-1185">Reference proteome</keyword>
<dbReference type="EMBL" id="VIRS01000043">
    <property type="protein sequence ID" value="TQS40313.1"/>
    <property type="molecule type" value="Genomic_DNA"/>
</dbReference>
<sequence>MPTLDQDGPTRVLAPVRPSSERPDRVAPWRRPGVLLFAAAAALYLAGGLWLSLSADSVMSDALSRTANGYYPVFSRDPHLAAIGFVWNPLPSLVELPMLLLTPLWGAIANHGVAAIVQSALFMAGAVYQVQRSMDALGVGRRVGWVLTALFALHPEIAYYGMNGMSEASYLFFLLLAVHQLIRWITSGRSNSLAAAGLALGAAYLTRYESVAAGLAATVAVALISYARADGSRAFRWATARADAVVLATPFVFSVTTWALTSWLIVGSPFAQFTSVNGNTAQTKLASAGINAIVGQPGGALSYLLHQSWVLQPFGIVLIVAAVVRCWYRRDPVLLAPVSVLAGAYGFSVLALLAGQTFGWLRFSITIVPLVVFAGAILLRPAPARSVLGDRVDARVAAVVVVVLLGVALPAAAHGMLNPGLAREESYFLTGIFAPDRASKEQKQVRHRYEQDRTLAGWLDRQHLPEGAVLLDAAVGYDVVLSSERPRQFAITPDRDFPLLLGDPGAHGVRYLVTRPVATGAPADAISDAYPDLARNPSFELVRVEPNRGDLPAWHVYAVR</sequence>
<dbReference type="PANTHER" id="PTHR33908">
    <property type="entry name" value="MANNOSYLTRANSFERASE YKCB-RELATED"/>
    <property type="match status" value="1"/>
</dbReference>
<feature type="transmembrane region" description="Helical" evidence="9">
    <location>
        <begin position="333"/>
        <end position="354"/>
    </location>
</feature>
<dbReference type="OrthoDB" id="3276839at2"/>
<keyword evidence="3" id="KW-0328">Glycosyltransferase</keyword>
<protein>
    <submittedName>
        <fullName evidence="10">ABC transporter</fullName>
    </submittedName>
</protein>
<dbReference type="GO" id="GO:0016763">
    <property type="term" value="F:pentosyltransferase activity"/>
    <property type="evidence" value="ECO:0007669"/>
    <property type="project" value="TreeGrafter"/>
</dbReference>
<evidence type="ECO:0000256" key="2">
    <source>
        <dbReference type="ARBA" id="ARBA00022475"/>
    </source>
</evidence>
<dbReference type="AlphaFoldDB" id="A0A545AG53"/>
<keyword evidence="4" id="KW-0808">Transferase</keyword>
<comment type="subcellular location">
    <subcellularLocation>
        <location evidence="1">Cell membrane</location>
        <topology evidence="1">Multi-pass membrane protein</topology>
    </subcellularLocation>
</comment>
<keyword evidence="5 9" id="KW-0812">Transmembrane</keyword>
<evidence type="ECO:0000256" key="7">
    <source>
        <dbReference type="ARBA" id="ARBA00023136"/>
    </source>
</evidence>
<reference evidence="10 11" key="1">
    <citation type="submission" date="2019-07" db="EMBL/GenBank/DDBJ databases">
        <title>Cryptosporangium phraense sp. nov., isolated from plant litter.</title>
        <authorList>
            <person name="Suriyachadkun C."/>
        </authorList>
    </citation>
    <scope>NUCLEOTIDE SEQUENCE [LARGE SCALE GENOMIC DNA]</scope>
    <source>
        <strain evidence="10 11">A-T 5661</strain>
    </source>
</reference>
<evidence type="ECO:0000256" key="4">
    <source>
        <dbReference type="ARBA" id="ARBA00022679"/>
    </source>
</evidence>
<evidence type="ECO:0000256" key="1">
    <source>
        <dbReference type="ARBA" id="ARBA00004651"/>
    </source>
</evidence>
<feature type="transmembrane region" description="Helical" evidence="9">
    <location>
        <begin position="309"/>
        <end position="328"/>
    </location>
</feature>
<feature type="transmembrane region" description="Helical" evidence="9">
    <location>
        <begin position="392"/>
        <end position="413"/>
    </location>
</feature>
<keyword evidence="6 9" id="KW-1133">Transmembrane helix</keyword>
<feature type="transmembrane region" description="Helical" evidence="9">
    <location>
        <begin position="245"/>
        <end position="266"/>
    </location>
</feature>
<dbReference type="GO" id="GO:0005886">
    <property type="term" value="C:plasma membrane"/>
    <property type="evidence" value="ECO:0007669"/>
    <property type="project" value="UniProtKB-SubCell"/>
</dbReference>